<feature type="transmembrane region" description="Helical" evidence="1">
    <location>
        <begin position="12"/>
        <end position="31"/>
    </location>
</feature>
<gene>
    <name evidence="2" type="ORF">A2744_04640</name>
</gene>
<keyword evidence="1" id="KW-0472">Membrane</keyword>
<proteinExistence type="predicted"/>
<dbReference type="Proteomes" id="UP000178240">
    <property type="component" value="Unassembled WGS sequence"/>
</dbReference>
<organism evidence="2 3">
    <name type="scientific">Candidatus Buchananbacteria bacterium RIFCSPHIGHO2_01_FULL_44_11</name>
    <dbReference type="NCBI Taxonomy" id="1797535"/>
    <lineage>
        <taxon>Bacteria</taxon>
        <taxon>Candidatus Buchananiibacteriota</taxon>
    </lineage>
</organism>
<dbReference type="STRING" id="1797535.A2744_04640"/>
<evidence type="ECO:0000256" key="1">
    <source>
        <dbReference type="SAM" id="Phobius"/>
    </source>
</evidence>
<evidence type="ECO:0000313" key="3">
    <source>
        <dbReference type="Proteomes" id="UP000178240"/>
    </source>
</evidence>
<accession>A0A1G1Y1Z4</accession>
<keyword evidence="1" id="KW-0812">Transmembrane</keyword>
<reference evidence="2 3" key="1">
    <citation type="journal article" date="2016" name="Nat. Commun.">
        <title>Thousands of microbial genomes shed light on interconnected biogeochemical processes in an aquifer system.</title>
        <authorList>
            <person name="Anantharaman K."/>
            <person name="Brown C.T."/>
            <person name="Hug L.A."/>
            <person name="Sharon I."/>
            <person name="Castelle C.J."/>
            <person name="Probst A.J."/>
            <person name="Thomas B.C."/>
            <person name="Singh A."/>
            <person name="Wilkins M.J."/>
            <person name="Karaoz U."/>
            <person name="Brodie E.L."/>
            <person name="Williams K.H."/>
            <person name="Hubbard S.S."/>
            <person name="Banfield J.F."/>
        </authorList>
    </citation>
    <scope>NUCLEOTIDE SEQUENCE [LARGE SCALE GENOMIC DNA]</scope>
</reference>
<protein>
    <submittedName>
        <fullName evidence="2">Uncharacterized protein</fullName>
    </submittedName>
</protein>
<dbReference type="EMBL" id="MHIE01000006">
    <property type="protein sequence ID" value="OGY46251.1"/>
    <property type="molecule type" value="Genomic_DNA"/>
</dbReference>
<name>A0A1G1Y1Z4_9BACT</name>
<comment type="caution">
    <text evidence="2">The sequence shown here is derived from an EMBL/GenBank/DDBJ whole genome shotgun (WGS) entry which is preliminary data.</text>
</comment>
<dbReference type="AlphaFoldDB" id="A0A1G1Y1Z4"/>
<evidence type="ECO:0000313" key="2">
    <source>
        <dbReference type="EMBL" id="OGY46251.1"/>
    </source>
</evidence>
<keyword evidence="1" id="KW-1133">Transmembrane helix</keyword>
<sequence length="90" mass="10227">MERYLGIEKISITALILLAIIGFAWSVTSFLTTSKIPVSRIENTPENFAAFKAAELPDKCQTPPDYTETDWLDHMSHHPDQYQECLAQAR</sequence>